<feature type="domain" description="EF-hand" evidence="13">
    <location>
        <begin position="343"/>
        <end position="378"/>
    </location>
</feature>
<dbReference type="CDD" id="cd00051">
    <property type="entry name" value="EFh"/>
    <property type="match status" value="1"/>
</dbReference>
<evidence type="ECO:0000256" key="9">
    <source>
        <dbReference type="ARBA" id="ARBA00023128"/>
    </source>
</evidence>
<keyword evidence="3 12" id="KW-0813">Transport</keyword>
<evidence type="ECO:0000256" key="10">
    <source>
        <dbReference type="ARBA" id="ARBA00023136"/>
    </source>
</evidence>
<evidence type="ECO:0000313" key="14">
    <source>
        <dbReference type="EMBL" id="KAJ3117446.1"/>
    </source>
</evidence>
<dbReference type="SUPFAM" id="SSF47473">
    <property type="entry name" value="EF-hand"/>
    <property type="match status" value="1"/>
</dbReference>
<evidence type="ECO:0000256" key="3">
    <source>
        <dbReference type="ARBA" id="ARBA00022448"/>
    </source>
</evidence>
<dbReference type="InterPro" id="IPR023395">
    <property type="entry name" value="MCP_dom_sf"/>
</dbReference>
<evidence type="ECO:0000256" key="4">
    <source>
        <dbReference type="ARBA" id="ARBA00022692"/>
    </source>
</evidence>
<dbReference type="PROSITE" id="PS50222">
    <property type="entry name" value="EF_HAND_2"/>
    <property type="match status" value="1"/>
</dbReference>
<dbReference type="InterPro" id="IPR011992">
    <property type="entry name" value="EF-hand-dom_pair"/>
</dbReference>
<reference evidence="14" key="1">
    <citation type="submission" date="2020-05" db="EMBL/GenBank/DDBJ databases">
        <title>Phylogenomic resolution of chytrid fungi.</title>
        <authorList>
            <person name="Stajich J.E."/>
            <person name="Amses K."/>
            <person name="Simmons R."/>
            <person name="Seto K."/>
            <person name="Myers J."/>
            <person name="Bonds A."/>
            <person name="Quandt C.A."/>
            <person name="Barry K."/>
            <person name="Liu P."/>
            <person name="Grigoriev I."/>
            <person name="Longcore J.E."/>
            <person name="James T.Y."/>
        </authorList>
    </citation>
    <scope>NUCLEOTIDE SEQUENCE</scope>
    <source>
        <strain evidence="14">JEL0513</strain>
    </source>
</reference>
<dbReference type="EMBL" id="JADGJH010001167">
    <property type="protein sequence ID" value="KAJ3117446.1"/>
    <property type="molecule type" value="Genomic_DNA"/>
</dbReference>
<keyword evidence="10 11" id="KW-0472">Membrane</keyword>
<evidence type="ECO:0000256" key="6">
    <source>
        <dbReference type="ARBA" id="ARBA00022792"/>
    </source>
</evidence>
<gene>
    <name evidence="14" type="ORF">HK100_000815</name>
</gene>
<evidence type="ECO:0000256" key="5">
    <source>
        <dbReference type="ARBA" id="ARBA00022737"/>
    </source>
</evidence>
<proteinExistence type="inferred from homology"/>
<dbReference type="SMART" id="SM00054">
    <property type="entry name" value="EFh"/>
    <property type="match status" value="2"/>
</dbReference>
<comment type="caution">
    <text evidence="14">The sequence shown here is derived from an EMBL/GenBank/DDBJ whole genome shotgun (WGS) entry which is preliminary data.</text>
</comment>
<keyword evidence="15" id="KW-1185">Reference proteome</keyword>
<evidence type="ECO:0000256" key="8">
    <source>
        <dbReference type="ARBA" id="ARBA00022989"/>
    </source>
</evidence>
<keyword evidence="4 11" id="KW-0812">Transmembrane</keyword>
<evidence type="ECO:0000256" key="2">
    <source>
        <dbReference type="ARBA" id="ARBA00006375"/>
    </source>
</evidence>
<sequence>MSSDSSSVMGGGSAAQSVIVPALYPKKGQPRQIGAVERFGLSAFAPAVAVLFTNPFDTAKVRLQLQGQREKAAKSGGVKSATSGVVYQNSFDAIHKILKNEGLRGIQKGLFPAILKEGSKNFFRIGMYDPIMTMIHDSSKGSSPPWKRMFAGSLCGVMGAFSCNPFELIKTRLQSQVSAQNSHHAVGHQFAYKNTLDAFRKTLKADGLKGLYRGAVLSMARSFVGSGVNLTTYSMVKEDLILRKGWKDDWRLDMIAGMSSGVMSCAAMNPIDVVRTRYYNQPYVNGRGTLYSSGTDAIKHIIKVEGVSAFYKGFTTHFLRIGPHFCLTFVFLGMFRRQLAQVYNYLDLRDSFKTFDKNGDGVLDSRELASAVREVIPKTNLNFEDAEYEKMILDATMRVLATADKDKSQTISFEEYPEMTQELQRIYVEKTTASELFGNIKQRTMKSFGI</sequence>
<dbReference type="InterPro" id="IPR002048">
    <property type="entry name" value="EF_hand_dom"/>
</dbReference>
<dbReference type="AlphaFoldDB" id="A0AAD5T0D7"/>
<dbReference type="Gene3D" id="1.10.238.10">
    <property type="entry name" value="EF-hand"/>
    <property type="match status" value="1"/>
</dbReference>
<evidence type="ECO:0000313" key="15">
    <source>
        <dbReference type="Proteomes" id="UP001211907"/>
    </source>
</evidence>
<feature type="repeat" description="Solcar" evidence="11">
    <location>
        <begin position="33"/>
        <end position="134"/>
    </location>
</feature>
<accession>A0AAD5T0D7</accession>
<keyword evidence="8" id="KW-1133">Transmembrane helix</keyword>
<protein>
    <recommendedName>
        <fullName evidence="13">EF-hand domain-containing protein</fullName>
    </recommendedName>
</protein>
<evidence type="ECO:0000256" key="7">
    <source>
        <dbReference type="ARBA" id="ARBA00022837"/>
    </source>
</evidence>
<keyword evidence="7" id="KW-0106">Calcium</keyword>
<comment type="similarity">
    <text evidence="2 12">Belongs to the mitochondrial carrier (TC 2.A.29) family.</text>
</comment>
<comment type="subcellular location">
    <subcellularLocation>
        <location evidence="1">Mitochondrion inner membrane</location>
        <topology evidence="1">Multi-pass membrane protein</topology>
    </subcellularLocation>
</comment>
<feature type="repeat" description="Solcar" evidence="11">
    <location>
        <begin position="143"/>
        <end position="239"/>
    </location>
</feature>
<feature type="repeat" description="Solcar" evidence="11">
    <location>
        <begin position="248"/>
        <end position="338"/>
    </location>
</feature>
<organism evidence="14 15">
    <name type="scientific">Physocladia obscura</name>
    <dbReference type="NCBI Taxonomy" id="109957"/>
    <lineage>
        <taxon>Eukaryota</taxon>
        <taxon>Fungi</taxon>
        <taxon>Fungi incertae sedis</taxon>
        <taxon>Chytridiomycota</taxon>
        <taxon>Chytridiomycota incertae sedis</taxon>
        <taxon>Chytridiomycetes</taxon>
        <taxon>Chytridiales</taxon>
        <taxon>Chytriomycetaceae</taxon>
        <taxon>Physocladia</taxon>
    </lineage>
</organism>
<dbReference type="GO" id="GO:0005743">
    <property type="term" value="C:mitochondrial inner membrane"/>
    <property type="evidence" value="ECO:0007669"/>
    <property type="project" value="UniProtKB-SubCell"/>
</dbReference>
<dbReference type="Pfam" id="PF13499">
    <property type="entry name" value="EF-hand_7"/>
    <property type="match status" value="1"/>
</dbReference>
<keyword evidence="5" id="KW-0677">Repeat</keyword>
<dbReference type="PROSITE" id="PS00018">
    <property type="entry name" value="EF_HAND_1"/>
    <property type="match status" value="2"/>
</dbReference>
<evidence type="ECO:0000256" key="12">
    <source>
        <dbReference type="RuleBase" id="RU000488"/>
    </source>
</evidence>
<dbReference type="Pfam" id="PF00153">
    <property type="entry name" value="Mito_carr"/>
    <property type="match status" value="3"/>
</dbReference>
<evidence type="ECO:0000259" key="13">
    <source>
        <dbReference type="PROSITE" id="PS50222"/>
    </source>
</evidence>
<keyword evidence="6" id="KW-0999">Mitochondrion inner membrane</keyword>
<keyword evidence="9" id="KW-0496">Mitochondrion</keyword>
<dbReference type="PANTHER" id="PTHR45928">
    <property type="entry name" value="RE38146P"/>
    <property type="match status" value="1"/>
</dbReference>
<dbReference type="SUPFAM" id="SSF103506">
    <property type="entry name" value="Mitochondrial carrier"/>
    <property type="match status" value="1"/>
</dbReference>
<evidence type="ECO:0000256" key="1">
    <source>
        <dbReference type="ARBA" id="ARBA00004448"/>
    </source>
</evidence>
<dbReference type="InterPro" id="IPR051508">
    <property type="entry name" value="Mito_Carrier_Antiporter"/>
</dbReference>
<dbReference type="InterPro" id="IPR018108">
    <property type="entry name" value="MCP_transmembrane"/>
</dbReference>
<dbReference type="Gene3D" id="1.50.40.10">
    <property type="entry name" value="Mitochondrial carrier domain"/>
    <property type="match status" value="1"/>
</dbReference>
<dbReference type="Proteomes" id="UP001211907">
    <property type="component" value="Unassembled WGS sequence"/>
</dbReference>
<evidence type="ECO:0000256" key="11">
    <source>
        <dbReference type="PROSITE-ProRule" id="PRU00282"/>
    </source>
</evidence>
<dbReference type="PANTHER" id="PTHR45928:SF1">
    <property type="entry name" value="RE38146P"/>
    <property type="match status" value="1"/>
</dbReference>
<dbReference type="GO" id="GO:0005509">
    <property type="term" value="F:calcium ion binding"/>
    <property type="evidence" value="ECO:0007669"/>
    <property type="project" value="InterPro"/>
</dbReference>
<dbReference type="InterPro" id="IPR018247">
    <property type="entry name" value="EF_Hand_1_Ca_BS"/>
</dbReference>
<dbReference type="PROSITE" id="PS50920">
    <property type="entry name" value="SOLCAR"/>
    <property type="match status" value="3"/>
</dbReference>
<name>A0AAD5T0D7_9FUNG</name>